<accession>A0A1W1UYN1</accession>
<dbReference type="Pfam" id="PF10779">
    <property type="entry name" value="XhlA"/>
    <property type="match status" value="1"/>
</dbReference>
<dbReference type="Proteomes" id="UP000192368">
    <property type="component" value="Unassembled WGS sequence"/>
</dbReference>
<dbReference type="RefSeq" id="WP_084230502.1">
    <property type="nucleotide sequence ID" value="NZ_FWWR01000009.1"/>
</dbReference>
<protein>
    <submittedName>
        <fullName evidence="2">Haemolysin XhlA</fullName>
    </submittedName>
</protein>
<feature type="transmembrane region" description="Helical" evidence="1">
    <location>
        <begin position="59"/>
        <end position="78"/>
    </location>
</feature>
<keyword evidence="1" id="KW-0472">Membrane</keyword>
<gene>
    <name evidence="2" type="ORF">SAMN00017477_0865</name>
</gene>
<dbReference type="STRING" id="573058.SAMN00017477_0865"/>
<dbReference type="InterPro" id="IPR019715">
    <property type="entry name" value="Haemolysin_XhlA"/>
</dbReference>
<dbReference type="EMBL" id="FWWR01000009">
    <property type="protein sequence ID" value="SMB86217.1"/>
    <property type="molecule type" value="Genomic_DNA"/>
</dbReference>
<evidence type="ECO:0000313" key="2">
    <source>
        <dbReference type="EMBL" id="SMB86217.1"/>
    </source>
</evidence>
<dbReference type="OrthoDB" id="1707681at2"/>
<name>A0A1W1UYN1_PEPAS</name>
<proteinExistence type="predicted"/>
<keyword evidence="3" id="KW-1185">Reference proteome</keyword>
<dbReference type="AlphaFoldDB" id="A0A1W1UYN1"/>
<evidence type="ECO:0000256" key="1">
    <source>
        <dbReference type="SAM" id="Phobius"/>
    </source>
</evidence>
<evidence type="ECO:0000313" key="3">
    <source>
        <dbReference type="Proteomes" id="UP000192368"/>
    </source>
</evidence>
<sequence length="84" mass="9912">MDEKQCEVHRDYILERVNRNEIRINDHSKRIDSIEQHNSRTDGKIENLIDKMDSLITTLRWGMGLAVGSFVGFFFYVVQHGLFK</sequence>
<keyword evidence="1" id="KW-0812">Transmembrane</keyword>
<keyword evidence="1" id="KW-1133">Transmembrane helix</keyword>
<organism evidence="2 3">
    <name type="scientific">Peptoniphilus asaccharolyticus DSM 20463</name>
    <dbReference type="NCBI Taxonomy" id="573058"/>
    <lineage>
        <taxon>Bacteria</taxon>
        <taxon>Bacillati</taxon>
        <taxon>Bacillota</taxon>
        <taxon>Tissierellia</taxon>
        <taxon>Tissierellales</taxon>
        <taxon>Peptoniphilaceae</taxon>
        <taxon>Peptoniphilus</taxon>
    </lineage>
</organism>
<reference evidence="3" key="1">
    <citation type="submission" date="2017-04" db="EMBL/GenBank/DDBJ databases">
        <authorList>
            <person name="Varghese N."/>
            <person name="Submissions S."/>
        </authorList>
    </citation>
    <scope>NUCLEOTIDE SEQUENCE [LARGE SCALE GENOMIC DNA]</scope>
    <source>
        <strain evidence="3">DSM 20463</strain>
    </source>
</reference>